<dbReference type="Pfam" id="PF07690">
    <property type="entry name" value="MFS_1"/>
    <property type="match status" value="1"/>
</dbReference>
<dbReference type="RefSeq" id="WP_207857675.1">
    <property type="nucleotide sequence ID" value="NZ_JAFREP010000004.1"/>
</dbReference>
<dbReference type="CDD" id="cd17320">
    <property type="entry name" value="MFS_MdfA_MDR_like"/>
    <property type="match status" value="1"/>
</dbReference>
<name>A0A8J7U389_9BACT</name>
<dbReference type="NCBIfam" id="TIGR00710">
    <property type="entry name" value="efflux_Bcr_CflA"/>
    <property type="match status" value="1"/>
</dbReference>
<keyword evidence="7 8" id="KW-0472">Membrane</keyword>
<dbReference type="AlphaFoldDB" id="A0A8J7U389"/>
<feature type="transmembrane region" description="Helical" evidence="8">
    <location>
        <begin position="98"/>
        <end position="119"/>
    </location>
</feature>
<gene>
    <name evidence="10" type="ORF">J3U88_06400</name>
</gene>
<evidence type="ECO:0000259" key="9">
    <source>
        <dbReference type="PROSITE" id="PS50850"/>
    </source>
</evidence>
<evidence type="ECO:0000313" key="10">
    <source>
        <dbReference type="EMBL" id="MBO1318088.1"/>
    </source>
</evidence>
<keyword evidence="6 8" id="KW-1133">Transmembrane helix</keyword>
<reference evidence="10" key="1">
    <citation type="submission" date="2021-03" db="EMBL/GenBank/DDBJ databases">
        <authorList>
            <person name="Wang G."/>
        </authorList>
    </citation>
    <scope>NUCLEOTIDE SEQUENCE</scope>
    <source>
        <strain evidence="10">KCTC 12899</strain>
    </source>
</reference>
<proteinExistence type="inferred from homology"/>
<dbReference type="PANTHER" id="PTHR23502">
    <property type="entry name" value="MAJOR FACILITATOR SUPERFAMILY"/>
    <property type="match status" value="1"/>
</dbReference>
<evidence type="ECO:0000256" key="3">
    <source>
        <dbReference type="ARBA" id="ARBA00022448"/>
    </source>
</evidence>
<dbReference type="Gene3D" id="1.20.1720.10">
    <property type="entry name" value="Multidrug resistance protein D"/>
    <property type="match status" value="1"/>
</dbReference>
<feature type="transmembrane region" description="Helical" evidence="8">
    <location>
        <begin position="131"/>
        <end position="149"/>
    </location>
</feature>
<feature type="transmembrane region" description="Helical" evidence="8">
    <location>
        <begin position="161"/>
        <end position="181"/>
    </location>
</feature>
<dbReference type="SUPFAM" id="SSF103473">
    <property type="entry name" value="MFS general substrate transporter"/>
    <property type="match status" value="1"/>
</dbReference>
<dbReference type="InterPro" id="IPR011701">
    <property type="entry name" value="MFS"/>
</dbReference>
<dbReference type="GO" id="GO:0005886">
    <property type="term" value="C:plasma membrane"/>
    <property type="evidence" value="ECO:0007669"/>
    <property type="project" value="UniProtKB-SubCell"/>
</dbReference>
<keyword evidence="3" id="KW-0813">Transport</keyword>
<dbReference type="InterPro" id="IPR020846">
    <property type="entry name" value="MFS_dom"/>
</dbReference>
<feature type="transmembrane region" description="Helical" evidence="8">
    <location>
        <begin position="364"/>
        <end position="381"/>
    </location>
</feature>
<dbReference type="PANTHER" id="PTHR23502:SF132">
    <property type="entry name" value="POLYAMINE TRANSPORTER 2-RELATED"/>
    <property type="match status" value="1"/>
</dbReference>
<protein>
    <submittedName>
        <fullName evidence="10">Multidrug effflux MFS transporter</fullName>
    </submittedName>
</protein>
<accession>A0A8J7U389</accession>
<dbReference type="GO" id="GO:1990961">
    <property type="term" value="P:xenobiotic detoxification by transmembrane export across the plasma membrane"/>
    <property type="evidence" value="ECO:0007669"/>
    <property type="project" value="InterPro"/>
</dbReference>
<organism evidence="10 11">
    <name type="scientific">Acanthopleuribacter pedis</name>
    <dbReference type="NCBI Taxonomy" id="442870"/>
    <lineage>
        <taxon>Bacteria</taxon>
        <taxon>Pseudomonadati</taxon>
        <taxon>Acidobacteriota</taxon>
        <taxon>Holophagae</taxon>
        <taxon>Acanthopleuribacterales</taxon>
        <taxon>Acanthopleuribacteraceae</taxon>
        <taxon>Acanthopleuribacter</taxon>
    </lineage>
</organism>
<comment type="subcellular location">
    <subcellularLocation>
        <location evidence="1">Cell membrane</location>
        <topology evidence="1">Multi-pass membrane protein</topology>
    </subcellularLocation>
</comment>
<comment type="caution">
    <text evidence="10">The sequence shown here is derived from an EMBL/GenBank/DDBJ whole genome shotgun (WGS) entry which is preliminary data.</text>
</comment>
<feature type="transmembrane region" description="Helical" evidence="8">
    <location>
        <begin position="210"/>
        <end position="233"/>
    </location>
</feature>
<feature type="transmembrane region" description="Helical" evidence="8">
    <location>
        <begin position="302"/>
        <end position="323"/>
    </location>
</feature>
<dbReference type="Proteomes" id="UP000664417">
    <property type="component" value="Unassembled WGS sequence"/>
</dbReference>
<feature type="domain" description="Major facilitator superfamily (MFS) profile" evidence="9">
    <location>
        <begin position="7"/>
        <end position="390"/>
    </location>
</feature>
<evidence type="ECO:0000256" key="7">
    <source>
        <dbReference type="ARBA" id="ARBA00023136"/>
    </source>
</evidence>
<feature type="transmembrane region" description="Helical" evidence="8">
    <location>
        <begin position="73"/>
        <end position="92"/>
    </location>
</feature>
<feature type="transmembrane region" description="Helical" evidence="8">
    <location>
        <begin position="245"/>
        <end position="264"/>
    </location>
</feature>
<dbReference type="EMBL" id="JAFREP010000004">
    <property type="protein sequence ID" value="MBO1318088.1"/>
    <property type="molecule type" value="Genomic_DNA"/>
</dbReference>
<keyword evidence="4" id="KW-1003">Cell membrane</keyword>
<evidence type="ECO:0000313" key="11">
    <source>
        <dbReference type="Proteomes" id="UP000664417"/>
    </source>
</evidence>
<dbReference type="InterPro" id="IPR036259">
    <property type="entry name" value="MFS_trans_sf"/>
</dbReference>
<dbReference type="GO" id="GO:0042910">
    <property type="term" value="F:xenobiotic transmembrane transporter activity"/>
    <property type="evidence" value="ECO:0007669"/>
    <property type="project" value="InterPro"/>
</dbReference>
<keyword evidence="11" id="KW-1185">Reference proteome</keyword>
<evidence type="ECO:0000256" key="6">
    <source>
        <dbReference type="ARBA" id="ARBA00022989"/>
    </source>
</evidence>
<evidence type="ECO:0000256" key="4">
    <source>
        <dbReference type="ARBA" id="ARBA00022475"/>
    </source>
</evidence>
<evidence type="ECO:0000256" key="5">
    <source>
        <dbReference type="ARBA" id="ARBA00022692"/>
    </source>
</evidence>
<dbReference type="InterPro" id="IPR004812">
    <property type="entry name" value="Efflux_drug-R_Bcr/CmlA"/>
</dbReference>
<feature type="transmembrane region" description="Helical" evidence="8">
    <location>
        <begin position="335"/>
        <end position="358"/>
    </location>
</feature>
<keyword evidence="5 8" id="KW-0812">Transmembrane</keyword>
<feature type="transmembrane region" description="Helical" evidence="8">
    <location>
        <begin position="276"/>
        <end position="296"/>
    </location>
</feature>
<sequence>MQQHRNLFFLLTLMAGMTALSVDIYLPSMPALAVAMNVSPGTIGLTVSVFILSFAFGQLIYGPLADRFGRRKPLLVGLAIYLVANLICAFATNIEVLLFGRLLQGLGACAGSVVAQAVVRDVAKGSEGTRLLASVASAMALAPIIAPVIGGMLETHFSWRASFYFLVVFGAALSALLFFALPETAPPARQRLGVGPVARAYLGVSRHPSFVFFTMLGGLASCALFAFISTSSALIVDGMGFTPDLYGMLFGANAVTYMIGSIVAKKLAARMDNRSLALAGTGAVAVGGGLMVIGGALLGDQIWVLLVPMALTTMGVAAVTPAAMSGAMEPFGNQAGTASALHGCFRFVAAAVVTAVLGLFTVDVVVLGIAIAACGAFGLLWPSLGSRRTEVVGEAVNAG</sequence>
<comment type="similarity">
    <text evidence="2">Belongs to the major facilitator superfamily. Bcr/CmlA family.</text>
</comment>
<evidence type="ECO:0000256" key="2">
    <source>
        <dbReference type="ARBA" id="ARBA00006236"/>
    </source>
</evidence>
<evidence type="ECO:0000256" key="8">
    <source>
        <dbReference type="SAM" id="Phobius"/>
    </source>
</evidence>
<dbReference type="PROSITE" id="PS50850">
    <property type="entry name" value="MFS"/>
    <property type="match status" value="1"/>
</dbReference>
<feature type="transmembrane region" description="Helical" evidence="8">
    <location>
        <begin position="7"/>
        <end position="26"/>
    </location>
</feature>
<evidence type="ECO:0000256" key="1">
    <source>
        <dbReference type="ARBA" id="ARBA00004651"/>
    </source>
</evidence>
<feature type="transmembrane region" description="Helical" evidence="8">
    <location>
        <begin position="38"/>
        <end position="61"/>
    </location>
</feature>